<organism evidence="2 3">
    <name type="scientific">Sphingomonas liriopis</name>
    <dbReference type="NCBI Taxonomy" id="2949094"/>
    <lineage>
        <taxon>Bacteria</taxon>
        <taxon>Pseudomonadati</taxon>
        <taxon>Pseudomonadota</taxon>
        <taxon>Alphaproteobacteria</taxon>
        <taxon>Sphingomonadales</taxon>
        <taxon>Sphingomonadaceae</taxon>
        <taxon>Sphingomonas</taxon>
    </lineage>
</organism>
<feature type="transmembrane region" description="Helical" evidence="1">
    <location>
        <begin position="136"/>
        <end position="159"/>
    </location>
</feature>
<dbReference type="EMBL" id="JAMLDY010000028">
    <property type="protein sequence ID" value="MCP3736466.1"/>
    <property type="molecule type" value="Genomic_DNA"/>
</dbReference>
<feature type="transmembrane region" description="Helical" evidence="1">
    <location>
        <begin position="53"/>
        <end position="73"/>
    </location>
</feature>
<gene>
    <name evidence="2" type="ORF">M9979_16485</name>
</gene>
<feature type="transmembrane region" description="Helical" evidence="1">
    <location>
        <begin position="22"/>
        <end position="41"/>
    </location>
</feature>
<evidence type="ECO:0000256" key="1">
    <source>
        <dbReference type="SAM" id="Phobius"/>
    </source>
</evidence>
<sequence length="168" mass="19232">MDKFWTWLWHGSREGPRGIFNVADRYILIHCAISIFLVLFLKNGPVDFAQKALFPACSILVGLSMAWTTRAATLLQSKDLRDKLFNSKRPAEDYIYGFQLAILVVMIMLCYLAIMAGGGLNISIFGQPWDLKISSFWMFFLISMTLRECWGVINATNMLSMLEYIRAK</sequence>
<keyword evidence="1" id="KW-0812">Transmembrane</keyword>
<dbReference type="Proteomes" id="UP001139486">
    <property type="component" value="Unassembled WGS sequence"/>
</dbReference>
<keyword evidence="1" id="KW-0472">Membrane</keyword>
<dbReference type="AlphaFoldDB" id="A0A9X2KS84"/>
<keyword evidence="1" id="KW-1133">Transmembrane helix</keyword>
<proteinExistence type="predicted"/>
<name>A0A9X2KS84_9SPHN</name>
<keyword evidence="3" id="KW-1185">Reference proteome</keyword>
<protein>
    <submittedName>
        <fullName evidence="2">Uncharacterized protein</fullName>
    </submittedName>
</protein>
<accession>A0A9X2KS84</accession>
<feature type="transmembrane region" description="Helical" evidence="1">
    <location>
        <begin position="94"/>
        <end position="116"/>
    </location>
</feature>
<dbReference type="RefSeq" id="WP_254290455.1">
    <property type="nucleotide sequence ID" value="NZ_JAMLDY010000028.1"/>
</dbReference>
<evidence type="ECO:0000313" key="2">
    <source>
        <dbReference type="EMBL" id="MCP3736466.1"/>
    </source>
</evidence>
<reference evidence="2" key="1">
    <citation type="submission" date="2022-05" db="EMBL/GenBank/DDBJ databases">
        <title>Sphingomonas sp. strain RP10 Genome sequencing and assembly.</title>
        <authorList>
            <person name="Kim I."/>
        </authorList>
    </citation>
    <scope>NUCLEOTIDE SEQUENCE</scope>
    <source>
        <strain evidence="2">RP10</strain>
    </source>
</reference>
<evidence type="ECO:0000313" key="3">
    <source>
        <dbReference type="Proteomes" id="UP001139486"/>
    </source>
</evidence>
<comment type="caution">
    <text evidence="2">The sequence shown here is derived from an EMBL/GenBank/DDBJ whole genome shotgun (WGS) entry which is preliminary data.</text>
</comment>